<sequence length="38" mass="4602">MSHFIKVALSTWLIKTVFNSMQVMETNWHIQKKIHIFL</sequence>
<dbReference type="Proteomes" id="UP000032746">
    <property type="component" value="Chromosome"/>
</dbReference>
<reference evidence="1 2" key="1">
    <citation type="journal article" date="2015" name="J. Bacteriol.">
        <title>Resources for Genetic and Genomic Analysis of Emerging Pathogen Acinetobacter baumannii.</title>
        <authorList>
            <person name="Gallagher L.A."/>
            <person name="Ramage E."/>
            <person name="Weiss E.J."/>
            <person name="Radey M."/>
            <person name="Hayden H.S."/>
            <person name="Held K.G."/>
            <person name="Huse H.K."/>
            <person name="Zurawski D.V."/>
            <person name="Brittnacher M.J."/>
            <person name="Manoil C."/>
        </authorList>
    </citation>
    <scope>NUCLEOTIDE SEQUENCE [LARGE SCALE GENOMIC DNA]</scope>
    <source>
        <strain evidence="1 2">AB5075-UW</strain>
    </source>
</reference>
<evidence type="ECO:0000313" key="2">
    <source>
        <dbReference type="Proteomes" id="UP000032746"/>
    </source>
</evidence>
<gene>
    <name evidence="1" type="ORF">ABUW_1658</name>
</gene>
<organism evidence="1 2">
    <name type="scientific">Acinetobacter baumannii</name>
    <dbReference type="NCBI Taxonomy" id="470"/>
    <lineage>
        <taxon>Bacteria</taxon>
        <taxon>Pseudomonadati</taxon>
        <taxon>Pseudomonadota</taxon>
        <taxon>Gammaproteobacteria</taxon>
        <taxon>Moraxellales</taxon>
        <taxon>Moraxellaceae</taxon>
        <taxon>Acinetobacter</taxon>
        <taxon>Acinetobacter calcoaceticus/baumannii complex</taxon>
    </lineage>
</organism>
<evidence type="ECO:0000313" key="1">
    <source>
        <dbReference type="EMBL" id="AKA31396.1"/>
    </source>
</evidence>
<dbReference type="PATRIC" id="fig|470.1345.peg.1613"/>
<reference evidence="2" key="2">
    <citation type="submission" date="2015-03" db="EMBL/GenBank/DDBJ databases">
        <authorList>
            <person name="Gallagher L.A."/>
            <person name="Hayden H.S."/>
            <person name="Weiss E.J."/>
            <person name="Hager K.R."/>
            <person name="Ramage E."/>
            <person name="Radey M.R."/>
            <person name="Bydalek R."/>
            <person name="Manoil C."/>
            <person name="Miller S.I."/>
            <person name="Brittnacher M.J."/>
        </authorList>
    </citation>
    <scope>NUCLEOTIDE SEQUENCE [LARGE SCALE GENOMIC DNA]</scope>
    <source>
        <strain evidence="2">AB5075-UW</strain>
    </source>
</reference>
<proteinExistence type="predicted"/>
<dbReference type="EMBL" id="CP008706">
    <property type="protein sequence ID" value="AKA31396.1"/>
    <property type="molecule type" value="Genomic_DNA"/>
</dbReference>
<name>A0A0D5YHZ5_ACIBA</name>
<dbReference type="AlphaFoldDB" id="A0A0D5YHZ5"/>
<accession>A0A0D5YHZ5</accession>
<protein>
    <submittedName>
        <fullName evidence="1">Uncharacterized protein</fullName>
    </submittedName>
</protein>